<dbReference type="GO" id="GO:0016567">
    <property type="term" value="P:protein ubiquitination"/>
    <property type="evidence" value="ECO:0007669"/>
    <property type="project" value="InterPro"/>
</dbReference>
<dbReference type="Pfam" id="PF12483">
    <property type="entry name" value="GIDE"/>
    <property type="match status" value="1"/>
</dbReference>
<evidence type="ECO:0000256" key="6">
    <source>
        <dbReference type="ARBA" id="ARBA00022723"/>
    </source>
</evidence>
<dbReference type="EMBL" id="CP066167">
    <property type="protein sequence ID" value="QQD19372.1"/>
    <property type="molecule type" value="Genomic_DNA"/>
</dbReference>
<feature type="transmembrane region" description="Helical" evidence="12">
    <location>
        <begin position="6"/>
        <end position="24"/>
    </location>
</feature>
<evidence type="ECO:0000256" key="1">
    <source>
        <dbReference type="ARBA" id="ARBA00000900"/>
    </source>
</evidence>
<evidence type="ECO:0000256" key="2">
    <source>
        <dbReference type="ARBA" id="ARBA00004141"/>
    </source>
</evidence>
<dbReference type="InterPro" id="IPR018247">
    <property type="entry name" value="EF_Hand_1_Ca_BS"/>
</dbReference>
<dbReference type="Proteomes" id="UP000596063">
    <property type="component" value="Chromosome"/>
</dbReference>
<keyword evidence="7" id="KW-0863">Zinc-finger</keyword>
<evidence type="ECO:0000313" key="14">
    <source>
        <dbReference type="EMBL" id="QQD19372.1"/>
    </source>
</evidence>
<comment type="catalytic activity">
    <reaction evidence="1">
        <text>S-ubiquitinyl-[E2 ubiquitin-conjugating enzyme]-L-cysteine + [acceptor protein]-L-lysine = [E2 ubiquitin-conjugating enzyme]-L-cysteine + N(6)-ubiquitinyl-[acceptor protein]-L-lysine.</text>
        <dbReference type="EC" id="2.3.2.27"/>
    </reaction>
</comment>
<evidence type="ECO:0000256" key="12">
    <source>
        <dbReference type="SAM" id="Phobius"/>
    </source>
</evidence>
<evidence type="ECO:0000256" key="5">
    <source>
        <dbReference type="ARBA" id="ARBA00022692"/>
    </source>
</evidence>
<name>A0A7T4URB9_9GAMM</name>
<keyword evidence="10 12" id="KW-1133">Transmembrane helix</keyword>
<feature type="domain" description="EF-hand" evidence="13">
    <location>
        <begin position="189"/>
        <end position="224"/>
    </location>
</feature>
<keyword evidence="4" id="KW-0808">Transferase</keyword>
<proteinExistence type="predicted"/>
<feature type="transmembrane region" description="Helical" evidence="12">
    <location>
        <begin position="269"/>
        <end position="288"/>
    </location>
</feature>
<dbReference type="GO" id="GO:0061630">
    <property type="term" value="F:ubiquitin protein ligase activity"/>
    <property type="evidence" value="ECO:0007669"/>
    <property type="project" value="UniProtKB-EC"/>
</dbReference>
<sequence>MDYLPHVMAGAAALGAGWFSFNRLRRARVIEDTPTSKIRSAHQGYVEIIGAAMDRDSEAPLISRLSQSPCLWFRYRIERYERSGKNSRWRTLEQRSSERPVRINDGTADCYVFPDRAEVTTHRKRTWHGSQRYPSGSEGGFSLLGRRYRYTEELLCSDDLLYVIGQFETRHPPSNQEVDKARMADILNEWKQDYDRLVTRFDRNGDGEIDLQEWALAREEAQRQAARERHKQTPRAAIHTMVYSPDRRQPFIIATSEPESLSRRFRWQALGLLVVSLAATAGFAWLLLNKSAL</sequence>
<accession>A0A7T4URB9</accession>
<evidence type="ECO:0000256" key="10">
    <source>
        <dbReference type="ARBA" id="ARBA00022989"/>
    </source>
</evidence>
<evidence type="ECO:0000313" key="15">
    <source>
        <dbReference type="Proteomes" id="UP000596063"/>
    </source>
</evidence>
<evidence type="ECO:0000256" key="3">
    <source>
        <dbReference type="ARBA" id="ARBA00012483"/>
    </source>
</evidence>
<keyword evidence="11 12" id="KW-0472">Membrane</keyword>
<evidence type="ECO:0000256" key="9">
    <source>
        <dbReference type="ARBA" id="ARBA00022833"/>
    </source>
</evidence>
<evidence type="ECO:0000256" key="7">
    <source>
        <dbReference type="ARBA" id="ARBA00022771"/>
    </source>
</evidence>
<dbReference type="GO" id="GO:0008270">
    <property type="term" value="F:zinc ion binding"/>
    <property type="evidence" value="ECO:0007669"/>
    <property type="project" value="UniProtKB-KW"/>
</dbReference>
<dbReference type="InterPro" id="IPR002048">
    <property type="entry name" value="EF_hand_dom"/>
</dbReference>
<evidence type="ECO:0000256" key="8">
    <source>
        <dbReference type="ARBA" id="ARBA00022786"/>
    </source>
</evidence>
<evidence type="ECO:0000256" key="4">
    <source>
        <dbReference type="ARBA" id="ARBA00022679"/>
    </source>
</evidence>
<protein>
    <recommendedName>
        <fullName evidence="3">RING-type E3 ubiquitin transferase</fullName>
        <ecNumber evidence="3">2.3.2.27</ecNumber>
    </recommendedName>
</protein>
<keyword evidence="15" id="KW-1185">Reference proteome</keyword>
<dbReference type="GO" id="GO:0005509">
    <property type="term" value="F:calcium ion binding"/>
    <property type="evidence" value="ECO:0007669"/>
    <property type="project" value="InterPro"/>
</dbReference>
<keyword evidence="6" id="KW-0479">Metal-binding</keyword>
<comment type="subcellular location">
    <subcellularLocation>
        <location evidence="2">Membrane</location>
        <topology evidence="2">Multi-pass membrane protein</topology>
    </subcellularLocation>
</comment>
<dbReference type="EC" id="2.3.2.27" evidence="3"/>
<dbReference type="GO" id="GO:0016020">
    <property type="term" value="C:membrane"/>
    <property type="evidence" value="ECO:0007669"/>
    <property type="project" value="UniProtKB-SubCell"/>
</dbReference>
<dbReference type="RefSeq" id="WP_198570857.1">
    <property type="nucleotide sequence ID" value="NZ_CP066167.1"/>
</dbReference>
<keyword evidence="5 12" id="KW-0812">Transmembrane</keyword>
<dbReference type="AlphaFoldDB" id="A0A7T4URB9"/>
<organism evidence="14 15">
    <name type="scientific">Spongiibacter nanhainus</name>
    <dbReference type="NCBI Taxonomy" id="2794344"/>
    <lineage>
        <taxon>Bacteria</taxon>
        <taxon>Pseudomonadati</taxon>
        <taxon>Pseudomonadota</taxon>
        <taxon>Gammaproteobacteria</taxon>
        <taxon>Cellvibrionales</taxon>
        <taxon>Spongiibacteraceae</taxon>
        <taxon>Spongiibacter</taxon>
    </lineage>
</organism>
<dbReference type="InterPro" id="IPR022170">
    <property type="entry name" value="MUL1-like"/>
</dbReference>
<keyword evidence="8" id="KW-0833">Ubl conjugation pathway</keyword>
<reference evidence="14 15" key="1">
    <citation type="submission" date="2020-12" db="EMBL/GenBank/DDBJ databases">
        <authorList>
            <person name="Shan Y."/>
        </authorList>
    </citation>
    <scope>NUCLEOTIDE SEQUENCE [LARGE SCALE GENOMIC DNA]</scope>
    <source>
        <strain evidence="15">csc3.9</strain>
    </source>
</reference>
<evidence type="ECO:0000256" key="11">
    <source>
        <dbReference type="ARBA" id="ARBA00023136"/>
    </source>
</evidence>
<evidence type="ECO:0000259" key="13">
    <source>
        <dbReference type="PROSITE" id="PS50222"/>
    </source>
</evidence>
<dbReference type="KEGG" id="snan:I6N98_05825"/>
<dbReference type="PROSITE" id="PS50222">
    <property type="entry name" value="EF_HAND_2"/>
    <property type="match status" value="1"/>
</dbReference>
<gene>
    <name evidence="14" type="ORF">I6N98_05825</name>
</gene>
<dbReference type="PROSITE" id="PS00018">
    <property type="entry name" value="EF_HAND_1"/>
    <property type="match status" value="1"/>
</dbReference>
<keyword evidence="9" id="KW-0862">Zinc</keyword>